<comment type="subcellular location">
    <subcellularLocation>
        <location evidence="1">Cytoplasm</location>
        <location evidence="1">Nucleoid</location>
    </subcellularLocation>
</comment>
<dbReference type="PANTHER" id="PTHR38097:SF2">
    <property type="entry name" value="DNA-BINDING PROTEIN STPA"/>
    <property type="match status" value="1"/>
</dbReference>
<dbReference type="SUPFAM" id="SSF81273">
    <property type="entry name" value="H-NS histone-like proteins"/>
    <property type="match status" value="1"/>
</dbReference>
<evidence type="ECO:0000256" key="2">
    <source>
        <dbReference type="ARBA" id="ARBA00010610"/>
    </source>
</evidence>
<dbReference type="GO" id="GO:0000976">
    <property type="term" value="F:transcription cis-regulatory region binding"/>
    <property type="evidence" value="ECO:0007669"/>
    <property type="project" value="TreeGrafter"/>
</dbReference>
<dbReference type="Gene3D" id="4.10.430.10">
    <property type="entry name" value="Histone-like protein H-NS, C-terminal domain"/>
    <property type="match status" value="1"/>
</dbReference>
<comment type="caution">
    <text evidence="8">The sequence shown here is derived from an EMBL/GenBank/DDBJ whole genome shotgun (WGS) entry which is preliminary data.</text>
</comment>
<evidence type="ECO:0000256" key="5">
    <source>
        <dbReference type="SAM" id="Coils"/>
    </source>
</evidence>
<dbReference type="Proteomes" id="UP000221860">
    <property type="component" value="Unassembled WGS sequence"/>
</dbReference>
<dbReference type="InterPro" id="IPR027444">
    <property type="entry name" value="H-NS_C_dom"/>
</dbReference>
<organism evidence="8 9">
    <name type="scientific">Limimaricola cinnabarinus</name>
    <dbReference type="NCBI Taxonomy" id="1125964"/>
    <lineage>
        <taxon>Bacteria</taxon>
        <taxon>Pseudomonadati</taxon>
        <taxon>Pseudomonadota</taxon>
        <taxon>Alphaproteobacteria</taxon>
        <taxon>Rhodobacterales</taxon>
        <taxon>Paracoccaceae</taxon>
        <taxon>Limimaricola</taxon>
    </lineage>
</organism>
<keyword evidence="4 8" id="KW-0238">DNA-binding</keyword>
<evidence type="ECO:0000256" key="1">
    <source>
        <dbReference type="ARBA" id="ARBA00004453"/>
    </source>
</evidence>
<dbReference type="AlphaFoldDB" id="A0A2G1MIL1"/>
<dbReference type="PANTHER" id="PTHR38097">
    <property type="match status" value="1"/>
</dbReference>
<keyword evidence="5" id="KW-0175">Coiled coil</keyword>
<dbReference type="InterPro" id="IPR037150">
    <property type="entry name" value="H-NS_C_dom_sf"/>
</dbReference>
<dbReference type="GO" id="GO:0009295">
    <property type="term" value="C:nucleoid"/>
    <property type="evidence" value="ECO:0007669"/>
    <property type="project" value="UniProtKB-SubCell"/>
</dbReference>
<evidence type="ECO:0000256" key="3">
    <source>
        <dbReference type="ARBA" id="ARBA00022490"/>
    </source>
</evidence>
<name>A0A2G1MIL1_9RHOB</name>
<dbReference type="RefSeq" id="WP_099274964.1">
    <property type="nucleotide sequence ID" value="NZ_CANMUC010000009.1"/>
</dbReference>
<evidence type="ECO:0000313" key="9">
    <source>
        <dbReference type="Proteomes" id="UP000221860"/>
    </source>
</evidence>
<evidence type="ECO:0000256" key="4">
    <source>
        <dbReference type="ARBA" id="ARBA00023125"/>
    </source>
</evidence>
<accession>A0A2G1MIL1</accession>
<evidence type="ECO:0000313" key="8">
    <source>
        <dbReference type="EMBL" id="PHP28589.1"/>
    </source>
</evidence>
<sequence>MDHNLNEMSRQDLEKLRKEIDEALSTVSQRERKAALEAAERAAAEHGFSLADLADSASKGKKSKTKNPPKYRNPEDPTQTWSGRGRKPRWINEAEAAGRPLSDFEI</sequence>
<dbReference type="EMBL" id="NQWH01000006">
    <property type="protein sequence ID" value="PHP28589.1"/>
    <property type="molecule type" value="Genomic_DNA"/>
</dbReference>
<evidence type="ECO:0000256" key="6">
    <source>
        <dbReference type="SAM" id="MobiDB-lite"/>
    </source>
</evidence>
<evidence type="ECO:0000259" key="7">
    <source>
        <dbReference type="SMART" id="SM00528"/>
    </source>
</evidence>
<feature type="region of interest" description="Disordered" evidence="6">
    <location>
        <begin position="45"/>
        <end position="106"/>
    </location>
</feature>
<feature type="coiled-coil region" evidence="5">
    <location>
        <begin position="6"/>
        <end position="33"/>
    </location>
</feature>
<reference evidence="8 9" key="1">
    <citation type="submission" date="2017-08" db="EMBL/GenBank/DDBJ databases">
        <title>Draft Genome Sequence of Loktanella cinnabarina Strain XM1, Isolated from Coastal Surface Water.</title>
        <authorList>
            <person name="Ma R."/>
            <person name="Wang J."/>
            <person name="Wang Q."/>
            <person name="Ma Z."/>
            <person name="Li J."/>
            <person name="Chen L."/>
        </authorList>
    </citation>
    <scope>NUCLEOTIDE SEQUENCE [LARGE SCALE GENOMIC DNA]</scope>
    <source>
        <strain evidence="8 9">XM1</strain>
    </source>
</reference>
<keyword evidence="3" id="KW-0963">Cytoplasm</keyword>
<dbReference type="Pfam" id="PF00816">
    <property type="entry name" value="Histone_HNS"/>
    <property type="match status" value="1"/>
</dbReference>
<comment type="similarity">
    <text evidence="2">Belongs to the histone-like protein H-NS family.</text>
</comment>
<dbReference type="GO" id="GO:0003680">
    <property type="term" value="F:minor groove of adenine-thymine-rich DNA binding"/>
    <property type="evidence" value="ECO:0007669"/>
    <property type="project" value="TreeGrafter"/>
</dbReference>
<keyword evidence="9" id="KW-1185">Reference proteome</keyword>
<gene>
    <name evidence="8" type="ORF">CJ301_05140</name>
</gene>
<proteinExistence type="inferred from homology"/>
<dbReference type="GO" id="GO:0005829">
    <property type="term" value="C:cytosol"/>
    <property type="evidence" value="ECO:0007669"/>
    <property type="project" value="TreeGrafter"/>
</dbReference>
<dbReference type="OrthoDB" id="5297879at2"/>
<protein>
    <submittedName>
        <fullName evidence="8">DNA-binding protein</fullName>
    </submittedName>
</protein>
<feature type="domain" description="DNA-binding protein H-NS-like C-terminal" evidence="7">
    <location>
        <begin position="61"/>
        <end position="106"/>
    </location>
</feature>
<dbReference type="GO" id="GO:0001217">
    <property type="term" value="F:DNA-binding transcription repressor activity"/>
    <property type="evidence" value="ECO:0007669"/>
    <property type="project" value="TreeGrafter"/>
</dbReference>
<dbReference type="GO" id="GO:0032993">
    <property type="term" value="C:protein-DNA complex"/>
    <property type="evidence" value="ECO:0007669"/>
    <property type="project" value="TreeGrafter"/>
</dbReference>
<dbReference type="SMART" id="SM00528">
    <property type="entry name" value="HNS"/>
    <property type="match status" value="1"/>
</dbReference>
<feature type="compositionally biased region" description="Basic residues" evidence="6">
    <location>
        <begin position="59"/>
        <end position="69"/>
    </location>
</feature>
<dbReference type="GO" id="GO:0003681">
    <property type="term" value="F:bent DNA binding"/>
    <property type="evidence" value="ECO:0007669"/>
    <property type="project" value="TreeGrafter"/>
</dbReference>